<organism evidence="1 2">
    <name type="scientific">Niastella caeni</name>
    <dbReference type="NCBI Taxonomy" id="2569763"/>
    <lineage>
        <taxon>Bacteria</taxon>
        <taxon>Pseudomonadati</taxon>
        <taxon>Bacteroidota</taxon>
        <taxon>Chitinophagia</taxon>
        <taxon>Chitinophagales</taxon>
        <taxon>Chitinophagaceae</taxon>
        <taxon>Niastella</taxon>
    </lineage>
</organism>
<sequence length="155" mass="17974">MEILKGVHLLKWLKEETIKKMEEVAFSKWQNSRLTFRFLKVTDKEVTIGATQANLLNGQYLNQKELIQVVHESFDKFFPKQRVLVHASPYKESPAQKVDSAWIKKKMEQLGIALKDICDDTGMNNTQLSAVINGVRPLSDAMKAMFFFYFKTKEK</sequence>
<keyword evidence="2" id="KW-1185">Reference proteome</keyword>
<dbReference type="InterPro" id="IPR010982">
    <property type="entry name" value="Lambda_DNA-bd_dom_sf"/>
</dbReference>
<dbReference type="SUPFAM" id="SSF47413">
    <property type="entry name" value="lambda repressor-like DNA-binding domains"/>
    <property type="match status" value="1"/>
</dbReference>
<evidence type="ECO:0000313" key="1">
    <source>
        <dbReference type="EMBL" id="THU34239.1"/>
    </source>
</evidence>
<dbReference type="OrthoDB" id="677191at2"/>
<dbReference type="RefSeq" id="WP_136579855.1">
    <property type="nucleotide sequence ID" value="NZ_STFF01000008.1"/>
</dbReference>
<accession>A0A4S8HIZ6</accession>
<dbReference type="Proteomes" id="UP000306918">
    <property type="component" value="Unassembled WGS sequence"/>
</dbReference>
<name>A0A4S8HIZ6_9BACT</name>
<reference evidence="1 2" key="1">
    <citation type="submission" date="2019-04" db="EMBL/GenBank/DDBJ databases">
        <title>Niastella caeni sp. nov., isolated from activated sludge.</title>
        <authorList>
            <person name="Sheng M."/>
        </authorList>
    </citation>
    <scope>NUCLEOTIDE SEQUENCE [LARGE SCALE GENOMIC DNA]</scope>
    <source>
        <strain evidence="1 2">HX-2-15</strain>
    </source>
</reference>
<evidence type="ECO:0000313" key="2">
    <source>
        <dbReference type="Proteomes" id="UP000306918"/>
    </source>
</evidence>
<proteinExistence type="predicted"/>
<comment type="caution">
    <text evidence="1">The sequence shown here is derived from an EMBL/GenBank/DDBJ whole genome shotgun (WGS) entry which is preliminary data.</text>
</comment>
<gene>
    <name evidence="1" type="ORF">FAM09_24790</name>
</gene>
<dbReference type="AlphaFoldDB" id="A0A4S8HIZ6"/>
<dbReference type="GO" id="GO:0003677">
    <property type="term" value="F:DNA binding"/>
    <property type="evidence" value="ECO:0007669"/>
    <property type="project" value="InterPro"/>
</dbReference>
<protein>
    <submittedName>
        <fullName evidence="1">Uncharacterized protein</fullName>
    </submittedName>
</protein>
<dbReference type="EMBL" id="STFF01000008">
    <property type="protein sequence ID" value="THU34239.1"/>
    <property type="molecule type" value="Genomic_DNA"/>
</dbReference>